<dbReference type="RefSeq" id="WP_190865129.1">
    <property type="nucleotide sequence ID" value="NZ_JACXIY010000029.1"/>
</dbReference>
<accession>A0A927H8B1</accession>
<dbReference type="Proteomes" id="UP000632125">
    <property type="component" value="Unassembled WGS sequence"/>
</dbReference>
<protein>
    <submittedName>
        <fullName evidence="1">Uncharacterized protein</fullName>
    </submittedName>
</protein>
<comment type="caution">
    <text evidence="1">The sequence shown here is derived from an EMBL/GenBank/DDBJ whole genome shotgun (WGS) entry which is preliminary data.</text>
</comment>
<dbReference type="EMBL" id="JACXIY010000029">
    <property type="protein sequence ID" value="MBD2871382.1"/>
    <property type="molecule type" value="Genomic_DNA"/>
</dbReference>
<evidence type="ECO:0000313" key="1">
    <source>
        <dbReference type="EMBL" id="MBD2871382.1"/>
    </source>
</evidence>
<sequence length="285" mass="31911">MEDTLLNELRRFAAALERKDAAAVYAVPDADLHAVKKAKSLEKLLHDIFMQASGSGGIDLRSILRREFGIRGALMDRFAQWAPHSKEQFEDALHDAIDRADIRAGNQGAFFAGTPGKKEAAEALSLLKEIAHAAVSCKFRAGRADPEPYVVMLDRLLQFYALPNTYPEGNAVQYRNLIAADRLRAMAGGREPIAAALKASAKAWYQQSPHRFLESREGYVSHDVVRQYLYALTEEQAERLRGEYVGHVREEFRLLKAKPDLHRARQLLTMLEAALGWEPEEINGG</sequence>
<reference evidence="1" key="1">
    <citation type="submission" date="2020-09" db="EMBL/GenBank/DDBJ databases">
        <title>A novel bacterium of genus Paenibacillus, isolated from South China Sea.</title>
        <authorList>
            <person name="Huang H."/>
            <person name="Mo K."/>
            <person name="Hu Y."/>
        </authorList>
    </citation>
    <scope>NUCLEOTIDE SEQUENCE</scope>
    <source>
        <strain evidence="1">IB182493</strain>
    </source>
</reference>
<proteinExistence type="predicted"/>
<dbReference type="AlphaFoldDB" id="A0A927H8B1"/>
<gene>
    <name evidence="1" type="ORF">IDH41_22600</name>
</gene>
<name>A0A927H8B1_9BACL</name>
<evidence type="ECO:0000313" key="2">
    <source>
        <dbReference type="Proteomes" id="UP000632125"/>
    </source>
</evidence>
<organism evidence="1 2">
    <name type="scientific">Paenibacillus arenilitoris</name>
    <dbReference type="NCBI Taxonomy" id="2772299"/>
    <lineage>
        <taxon>Bacteria</taxon>
        <taxon>Bacillati</taxon>
        <taxon>Bacillota</taxon>
        <taxon>Bacilli</taxon>
        <taxon>Bacillales</taxon>
        <taxon>Paenibacillaceae</taxon>
        <taxon>Paenibacillus</taxon>
    </lineage>
</organism>
<keyword evidence="2" id="KW-1185">Reference proteome</keyword>